<reference evidence="2" key="1">
    <citation type="submission" date="2015-03" db="EMBL/GenBank/DDBJ databases">
        <authorList>
            <consortium name="Pathogen Informatics"/>
        </authorList>
    </citation>
    <scope>NUCLEOTIDE SEQUENCE [LARGE SCALE GENOMIC DNA]</scope>
    <source>
        <strain evidence="2">N09902308</strain>
    </source>
</reference>
<evidence type="ECO:0000313" key="1">
    <source>
        <dbReference type="EMBL" id="CPC18626.1"/>
    </source>
</evidence>
<organism evidence="1 2">
    <name type="scientific">Mycobacterium tuberculosis</name>
    <dbReference type="NCBI Taxonomy" id="1773"/>
    <lineage>
        <taxon>Bacteria</taxon>
        <taxon>Bacillati</taxon>
        <taxon>Actinomycetota</taxon>
        <taxon>Actinomycetes</taxon>
        <taxon>Mycobacteriales</taxon>
        <taxon>Mycobacteriaceae</taxon>
        <taxon>Mycobacterium</taxon>
        <taxon>Mycobacterium tuberculosis complex</taxon>
    </lineage>
</organism>
<protein>
    <submittedName>
        <fullName evidence="1">Uncharacterized protein</fullName>
    </submittedName>
</protein>
<comment type="caution">
    <text evidence="1">The sequence shown here is derived from an EMBL/GenBank/DDBJ whole genome shotgun (WGS) entry which is preliminary data.</text>
</comment>
<sequence>MASLSAAPRLAKSEAVAATISGTAKTNDIPTFRPTPWQRMIAPN</sequence>
<accession>A0A916LHH2</accession>
<dbReference type="EMBL" id="CSBK01004810">
    <property type="protein sequence ID" value="CPC18626.1"/>
    <property type="molecule type" value="Genomic_DNA"/>
</dbReference>
<name>A0A916LHH2_MYCTX</name>
<dbReference type="Proteomes" id="UP000039021">
    <property type="component" value="Unassembled WGS sequence"/>
</dbReference>
<dbReference type="AlphaFoldDB" id="A0A916LHH2"/>
<evidence type="ECO:0000313" key="2">
    <source>
        <dbReference type="Proteomes" id="UP000039021"/>
    </source>
</evidence>
<proteinExistence type="predicted"/>
<gene>
    <name evidence="1" type="ORF">ERS007739_05599</name>
</gene>